<dbReference type="SUPFAM" id="SSF53098">
    <property type="entry name" value="Ribonuclease H-like"/>
    <property type="match status" value="1"/>
</dbReference>
<dbReference type="OrthoDB" id="105610at2759"/>
<dbReference type="AlphaFoldDB" id="A0A225VY04"/>
<evidence type="ECO:0000259" key="1">
    <source>
        <dbReference type="PROSITE" id="PS50013"/>
    </source>
</evidence>
<dbReference type="CDD" id="cd00024">
    <property type="entry name" value="CD_CSD"/>
    <property type="match status" value="1"/>
</dbReference>
<gene>
    <name evidence="3" type="ORF">PHMEG_00016816</name>
</gene>
<comment type="caution">
    <text evidence="3">The sequence shown here is derived from an EMBL/GenBank/DDBJ whole genome shotgun (WGS) entry which is preliminary data.</text>
</comment>
<accession>A0A225VY04</accession>
<keyword evidence="3" id="KW-0808">Transferase</keyword>
<keyword evidence="4" id="KW-1185">Reference proteome</keyword>
<dbReference type="InterPro" id="IPR036397">
    <property type="entry name" value="RNaseH_sf"/>
</dbReference>
<dbReference type="GO" id="GO:0003676">
    <property type="term" value="F:nucleic acid binding"/>
    <property type="evidence" value="ECO:0007669"/>
    <property type="project" value="InterPro"/>
</dbReference>
<dbReference type="GO" id="GO:0015074">
    <property type="term" value="P:DNA integration"/>
    <property type="evidence" value="ECO:0007669"/>
    <property type="project" value="InterPro"/>
</dbReference>
<proteinExistence type="predicted"/>
<evidence type="ECO:0000313" key="3">
    <source>
        <dbReference type="EMBL" id="OWZ10346.1"/>
    </source>
</evidence>
<feature type="domain" description="Integrase catalytic" evidence="2">
    <location>
        <begin position="1"/>
        <end position="144"/>
    </location>
</feature>
<dbReference type="SMART" id="SM00298">
    <property type="entry name" value="CHROMO"/>
    <property type="match status" value="1"/>
</dbReference>
<dbReference type="PANTHER" id="PTHR37984:SF5">
    <property type="entry name" value="PROTEIN NYNRIN-LIKE"/>
    <property type="match status" value="1"/>
</dbReference>
<dbReference type="EMBL" id="NBNE01002474">
    <property type="protein sequence ID" value="OWZ10346.1"/>
    <property type="molecule type" value="Genomic_DNA"/>
</dbReference>
<dbReference type="Gene3D" id="2.40.50.40">
    <property type="match status" value="1"/>
</dbReference>
<dbReference type="Gene3D" id="3.30.420.10">
    <property type="entry name" value="Ribonuclease H-like superfamily/Ribonuclease H"/>
    <property type="match status" value="1"/>
</dbReference>
<protein>
    <submittedName>
        <fullName evidence="3">Reverse transcriptase</fullName>
    </submittedName>
</protein>
<dbReference type="InterPro" id="IPR050951">
    <property type="entry name" value="Retrovirus_Pol_polyprotein"/>
</dbReference>
<name>A0A225VY04_9STRA</name>
<evidence type="ECO:0000313" key="4">
    <source>
        <dbReference type="Proteomes" id="UP000198211"/>
    </source>
</evidence>
<dbReference type="SUPFAM" id="SSF54160">
    <property type="entry name" value="Chromo domain-like"/>
    <property type="match status" value="1"/>
</dbReference>
<dbReference type="InterPro" id="IPR000953">
    <property type="entry name" value="Chromo/chromo_shadow_dom"/>
</dbReference>
<dbReference type="InterPro" id="IPR016197">
    <property type="entry name" value="Chromo-like_dom_sf"/>
</dbReference>
<dbReference type="InterPro" id="IPR012337">
    <property type="entry name" value="RNaseH-like_sf"/>
</dbReference>
<keyword evidence="3" id="KW-0548">Nucleotidyltransferase</keyword>
<dbReference type="GO" id="GO:0003964">
    <property type="term" value="F:RNA-directed DNA polymerase activity"/>
    <property type="evidence" value="ECO:0007669"/>
    <property type="project" value="UniProtKB-KW"/>
</dbReference>
<reference evidence="4" key="1">
    <citation type="submission" date="2017-03" db="EMBL/GenBank/DDBJ databases">
        <title>Phytopthora megakarya and P. palmivora, two closely related causual agents of cacao black pod achieved similar genome size and gene model numbers by different mechanisms.</title>
        <authorList>
            <person name="Ali S."/>
            <person name="Shao J."/>
            <person name="Larry D.J."/>
            <person name="Kronmiller B."/>
            <person name="Shen D."/>
            <person name="Strem M.D."/>
            <person name="Melnick R.L."/>
            <person name="Guiltinan M.J."/>
            <person name="Tyler B.M."/>
            <person name="Meinhardt L.W."/>
            <person name="Bailey B.A."/>
        </authorList>
    </citation>
    <scope>NUCLEOTIDE SEQUENCE [LARGE SCALE GENOMIC DNA]</scope>
    <source>
        <strain evidence="4">zdho120</strain>
    </source>
</reference>
<keyword evidence="3" id="KW-0695">RNA-directed DNA polymerase</keyword>
<dbReference type="InterPro" id="IPR001584">
    <property type="entry name" value="Integrase_cat-core"/>
</dbReference>
<evidence type="ECO:0000259" key="2">
    <source>
        <dbReference type="PROSITE" id="PS50994"/>
    </source>
</evidence>
<dbReference type="PROSITE" id="PS50994">
    <property type="entry name" value="INTEGRASE"/>
    <property type="match status" value="1"/>
</dbReference>
<sequence>MCKAMASTEAQDVSEVYEECVFRRFGASEMIRHERYPRFMGRVFNHFREMLGSGQRATLAYRPQANGQQERSVQTVIRSVKAYVQTVDQSDWDELAEKLMWALNTSFDFTRLDTPFYLVHGWDAQGTVEAMMGDVPRDVQLRDAQECRTKIQRQMEYARAWALDLQENTKKRRAEDHNHKWKRLTGRLKEEFERGLTRVRPGLTKKLAHLWHGPFRIREKGSDFRYRLQVEGTEYRVHPWVHVSRLKPRAKYPERPSGIMGIPEDDDFDAALLREDSWEPDEGSGEYEVEAILDVPWVTRTRTSRRVKEYLMKWKGYEAPDWIPQRRLNCGRLLSEFDQGERARVRFQAMQSGDELPDEEVR</sequence>
<dbReference type="PANTHER" id="PTHR37984">
    <property type="entry name" value="PROTEIN CBG26694"/>
    <property type="match status" value="1"/>
</dbReference>
<organism evidence="3 4">
    <name type="scientific">Phytophthora megakarya</name>
    <dbReference type="NCBI Taxonomy" id="4795"/>
    <lineage>
        <taxon>Eukaryota</taxon>
        <taxon>Sar</taxon>
        <taxon>Stramenopiles</taxon>
        <taxon>Oomycota</taxon>
        <taxon>Peronosporomycetes</taxon>
        <taxon>Peronosporales</taxon>
        <taxon>Peronosporaceae</taxon>
        <taxon>Phytophthora</taxon>
    </lineage>
</organism>
<dbReference type="Proteomes" id="UP000198211">
    <property type="component" value="Unassembled WGS sequence"/>
</dbReference>
<dbReference type="PROSITE" id="PS50013">
    <property type="entry name" value="CHROMO_2"/>
    <property type="match status" value="1"/>
</dbReference>
<feature type="domain" description="Chromo" evidence="1">
    <location>
        <begin position="287"/>
        <end position="349"/>
    </location>
</feature>